<dbReference type="CDD" id="cd19095">
    <property type="entry name" value="AKR_PA4992-like"/>
    <property type="match status" value="1"/>
</dbReference>
<gene>
    <name evidence="2" type="ORF">GGR23_001404</name>
</gene>
<dbReference type="EMBL" id="JACIEZ010000002">
    <property type="protein sequence ID" value="MBB4064227.1"/>
    <property type="molecule type" value="Genomic_DNA"/>
</dbReference>
<dbReference type="SUPFAM" id="SSF51430">
    <property type="entry name" value="NAD(P)-linked oxidoreductase"/>
    <property type="match status" value="1"/>
</dbReference>
<dbReference type="InterPro" id="IPR053135">
    <property type="entry name" value="AKR2_Oxidoreductase"/>
</dbReference>
<dbReference type="Pfam" id="PF00248">
    <property type="entry name" value="Aldo_ket_red"/>
    <property type="match status" value="1"/>
</dbReference>
<dbReference type="RefSeq" id="WP_210296885.1">
    <property type="nucleotide sequence ID" value="NZ_JACIEZ010000002.1"/>
</dbReference>
<feature type="domain" description="NADP-dependent oxidoreductase" evidence="1">
    <location>
        <begin position="17"/>
        <end position="289"/>
    </location>
</feature>
<sequence>MLAKRQIGASGISISSLGFGAGGFWGMPLFDEGVARSLVDIALERGIDAFDTGPNYSQANAEPRLGRILGSRVNDVFLATKVGTRLINGKHVKGYTRAEMTQSFEQSLRLLGRDHVDLLQFHGMPDPLTNEAMDFLLEQKQKGRTRLVGTSTSVEGGRQALAAGGFDVLMIEYNVIHRHEEKQLTEDAAKVGVGILVKSPLAQTLYSNRIWKVRSLSDFWYLARALKNMRHKIIKGRKYRFLTENGPGHDLALQFVLDNKDVTAAIIGTTRPHNLLANIQAAQQPLPPDIRRRILAA</sequence>
<proteinExistence type="predicted"/>
<organism evidence="2 3">
    <name type="scientific">Gellertiella hungarica</name>
    <dbReference type="NCBI Taxonomy" id="1572859"/>
    <lineage>
        <taxon>Bacteria</taxon>
        <taxon>Pseudomonadati</taxon>
        <taxon>Pseudomonadota</taxon>
        <taxon>Alphaproteobacteria</taxon>
        <taxon>Hyphomicrobiales</taxon>
        <taxon>Rhizobiaceae</taxon>
        <taxon>Gellertiella</taxon>
    </lineage>
</organism>
<dbReference type="Gene3D" id="3.20.20.100">
    <property type="entry name" value="NADP-dependent oxidoreductase domain"/>
    <property type="match status" value="1"/>
</dbReference>
<comment type="caution">
    <text evidence="2">The sequence shown here is derived from an EMBL/GenBank/DDBJ whole genome shotgun (WGS) entry which is preliminary data.</text>
</comment>
<evidence type="ECO:0000313" key="3">
    <source>
        <dbReference type="Proteomes" id="UP000528286"/>
    </source>
</evidence>
<evidence type="ECO:0000259" key="1">
    <source>
        <dbReference type="Pfam" id="PF00248"/>
    </source>
</evidence>
<dbReference type="InterPro" id="IPR023210">
    <property type="entry name" value="NADP_OxRdtase_dom"/>
</dbReference>
<reference evidence="2 3" key="1">
    <citation type="submission" date="2020-08" db="EMBL/GenBank/DDBJ databases">
        <title>Genomic Encyclopedia of Type Strains, Phase IV (KMG-IV): sequencing the most valuable type-strain genomes for metagenomic binning, comparative biology and taxonomic classification.</title>
        <authorList>
            <person name="Goeker M."/>
        </authorList>
    </citation>
    <scope>NUCLEOTIDE SEQUENCE [LARGE SCALE GENOMIC DNA]</scope>
    <source>
        <strain evidence="2 3">DSM 29853</strain>
    </source>
</reference>
<protein>
    <submittedName>
        <fullName evidence="2">Aryl-alcohol dehydrogenase-like predicted oxidoreductase</fullName>
    </submittedName>
</protein>
<dbReference type="PANTHER" id="PTHR43312">
    <property type="entry name" value="D-THREO-ALDOSE 1-DEHYDROGENASE"/>
    <property type="match status" value="1"/>
</dbReference>
<keyword evidence="3" id="KW-1185">Reference proteome</keyword>
<accession>A0A7W6J3U6</accession>
<dbReference type="PANTHER" id="PTHR43312:SF1">
    <property type="entry name" value="NADP-DEPENDENT OXIDOREDUCTASE DOMAIN-CONTAINING PROTEIN"/>
    <property type="match status" value="1"/>
</dbReference>
<dbReference type="InterPro" id="IPR036812">
    <property type="entry name" value="NAD(P)_OxRdtase_dom_sf"/>
</dbReference>
<evidence type="ECO:0000313" key="2">
    <source>
        <dbReference type="EMBL" id="MBB4064227.1"/>
    </source>
</evidence>
<dbReference type="AlphaFoldDB" id="A0A7W6J3U6"/>
<name>A0A7W6J3U6_9HYPH</name>
<dbReference type="Proteomes" id="UP000528286">
    <property type="component" value="Unassembled WGS sequence"/>
</dbReference>